<gene>
    <name evidence="2" type="ORF">B0T26DRAFT_657700</name>
</gene>
<keyword evidence="3" id="KW-1185">Reference proteome</keyword>
<reference evidence="2" key="1">
    <citation type="submission" date="2023-06" db="EMBL/GenBank/DDBJ databases">
        <title>Genome-scale phylogeny and comparative genomics of the fungal order Sordariales.</title>
        <authorList>
            <consortium name="Lawrence Berkeley National Laboratory"/>
            <person name="Hensen N."/>
            <person name="Bonometti L."/>
            <person name="Westerberg I."/>
            <person name="Brannstrom I.O."/>
            <person name="Guillou S."/>
            <person name="Cros-Aarteil S."/>
            <person name="Calhoun S."/>
            <person name="Haridas S."/>
            <person name="Kuo A."/>
            <person name="Mondo S."/>
            <person name="Pangilinan J."/>
            <person name="Riley R."/>
            <person name="LaButti K."/>
            <person name="Andreopoulos B."/>
            <person name="Lipzen A."/>
            <person name="Chen C."/>
            <person name="Yanf M."/>
            <person name="Daum C."/>
            <person name="Ng V."/>
            <person name="Clum A."/>
            <person name="Steindorff A."/>
            <person name="Ohm R."/>
            <person name="Martin F."/>
            <person name="Silar P."/>
            <person name="Natvig D."/>
            <person name="Lalanne C."/>
            <person name="Gautier V."/>
            <person name="Ament-velasquez S.L."/>
            <person name="Kruys A."/>
            <person name="Hutchinson M.I."/>
            <person name="Powell A.J."/>
            <person name="Barry K."/>
            <person name="Miller A.N."/>
            <person name="Grigoriev I.V."/>
            <person name="Debuchy R."/>
            <person name="Gladieux P."/>
            <person name="Thoren M.H."/>
            <person name="Johannesson H."/>
        </authorList>
    </citation>
    <scope>NUCLEOTIDE SEQUENCE</scope>
    <source>
        <strain evidence="2">SMH2392-1A</strain>
    </source>
</reference>
<evidence type="ECO:0000313" key="3">
    <source>
        <dbReference type="Proteomes" id="UP001172101"/>
    </source>
</evidence>
<name>A0AA40DIW8_9PEZI</name>
<evidence type="ECO:0000313" key="2">
    <source>
        <dbReference type="EMBL" id="KAK0703011.1"/>
    </source>
</evidence>
<feature type="transmembrane region" description="Helical" evidence="1">
    <location>
        <begin position="323"/>
        <end position="342"/>
    </location>
</feature>
<organism evidence="2 3">
    <name type="scientific">Lasiosphaeria miniovina</name>
    <dbReference type="NCBI Taxonomy" id="1954250"/>
    <lineage>
        <taxon>Eukaryota</taxon>
        <taxon>Fungi</taxon>
        <taxon>Dikarya</taxon>
        <taxon>Ascomycota</taxon>
        <taxon>Pezizomycotina</taxon>
        <taxon>Sordariomycetes</taxon>
        <taxon>Sordariomycetidae</taxon>
        <taxon>Sordariales</taxon>
        <taxon>Lasiosphaeriaceae</taxon>
        <taxon>Lasiosphaeria</taxon>
    </lineage>
</organism>
<feature type="transmembrane region" description="Helical" evidence="1">
    <location>
        <begin position="521"/>
        <end position="545"/>
    </location>
</feature>
<keyword evidence="1" id="KW-0472">Membrane</keyword>
<proteinExistence type="predicted"/>
<accession>A0AA40DIW8</accession>
<feature type="transmembrane region" description="Helical" evidence="1">
    <location>
        <begin position="240"/>
        <end position="258"/>
    </location>
</feature>
<dbReference type="AlphaFoldDB" id="A0AA40DIW8"/>
<dbReference type="RefSeq" id="XP_060289870.1">
    <property type="nucleotide sequence ID" value="XM_060438804.1"/>
</dbReference>
<dbReference type="GeneID" id="85322074"/>
<evidence type="ECO:0000256" key="1">
    <source>
        <dbReference type="SAM" id="Phobius"/>
    </source>
</evidence>
<sequence length="565" mass="63814">MGQDAAVGWQASPDRRSTLTIIENSLFTIFACTWSIQHLNVPAPGETLWMTLSRKCKWAAFTVFFPEFLMAQAILEFVMAVDDMSLLNKIEWRQSLPWWYRAFRRISSNSSDEETAVGSESEVASGNHGQQWTLTHCYFANMGGFHLAGRSSEAGRSSGAEGFSEASSSPEATATYIFTAGHFADFWQTVEIPELSEKDLNDRSKTDYFTKALAAVQIAQLLLSLMVRTARHLAFSQLETLTLAFATCGVLTYICYWYKPQDVKRPIKVRLRRGEDALAVFQQQYFDRLWDVLTNSRTNDDSQSVGRIRNDTIPKAAPETTHYALYVLAILTAGFGSIHALAWNFEFPTRAEQIVWRAATLASSAVPPLALLAIPLSQILVPWGNPREFMHNCLRAMREYSWGVYHKEPVQAAMRRLEEAFDDIEKGKRHYGEIFMEEAEDDHSALLAQLLDFVHDEISRGNRLKLPDDFLAKLTQLASILGADAQSRWPDGEPRTKRLIEEARTNLYPQRVLFTRPVNLAIIYATSAMYCLARLSLIGVAFASLRRMPDSVYVTTWAADVPSLQ</sequence>
<dbReference type="Proteomes" id="UP001172101">
    <property type="component" value="Unassembled WGS sequence"/>
</dbReference>
<protein>
    <submittedName>
        <fullName evidence="2">Uncharacterized protein</fullName>
    </submittedName>
</protein>
<dbReference type="PANTHER" id="PTHR35043:SF8">
    <property type="entry name" value="DUF4220 DOMAIN-CONTAINING PROTEIN"/>
    <property type="match status" value="1"/>
</dbReference>
<feature type="transmembrane region" description="Helical" evidence="1">
    <location>
        <begin position="354"/>
        <end position="381"/>
    </location>
</feature>
<comment type="caution">
    <text evidence="2">The sequence shown here is derived from an EMBL/GenBank/DDBJ whole genome shotgun (WGS) entry which is preliminary data.</text>
</comment>
<keyword evidence="1" id="KW-1133">Transmembrane helix</keyword>
<dbReference type="PANTHER" id="PTHR35043">
    <property type="entry name" value="TRANSCRIPTION FACTOR DOMAIN-CONTAINING PROTEIN"/>
    <property type="match status" value="1"/>
</dbReference>
<keyword evidence="1" id="KW-0812">Transmembrane</keyword>
<dbReference type="EMBL" id="JAUIRO010000008">
    <property type="protein sequence ID" value="KAK0703011.1"/>
    <property type="molecule type" value="Genomic_DNA"/>
</dbReference>